<dbReference type="Proteomes" id="UP000636010">
    <property type="component" value="Unassembled WGS sequence"/>
</dbReference>
<dbReference type="EMBL" id="BMEC01000003">
    <property type="protein sequence ID" value="GGC28064.1"/>
    <property type="molecule type" value="Genomic_DNA"/>
</dbReference>
<keyword evidence="2" id="KW-1185">Reference proteome</keyword>
<dbReference type="RefSeq" id="WP_188461232.1">
    <property type="nucleotide sequence ID" value="NZ_BAABHU010000003.1"/>
</dbReference>
<evidence type="ECO:0000313" key="2">
    <source>
        <dbReference type="Proteomes" id="UP000636010"/>
    </source>
</evidence>
<protein>
    <submittedName>
        <fullName evidence="1">Uncharacterized protein</fullName>
    </submittedName>
</protein>
<evidence type="ECO:0000313" key="1">
    <source>
        <dbReference type="EMBL" id="GGC28064.1"/>
    </source>
</evidence>
<proteinExistence type="predicted"/>
<name>A0ABQ1LQA9_9BACT</name>
<comment type="caution">
    <text evidence="1">The sequence shown here is derived from an EMBL/GenBank/DDBJ whole genome shotgun (WGS) entry which is preliminary data.</text>
</comment>
<dbReference type="InterPro" id="IPR032710">
    <property type="entry name" value="NTF2-like_dom_sf"/>
</dbReference>
<sequence>MAEEDYETATGFITFTEQDGTETRFGYCDIWRFKEGEIEELTTFVIRLTVDY</sequence>
<gene>
    <name evidence="1" type="ORF">GCM10011506_11810</name>
</gene>
<dbReference type="SUPFAM" id="SSF54427">
    <property type="entry name" value="NTF2-like"/>
    <property type="match status" value="1"/>
</dbReference>
<organism evidence="1 2">
    <name type="scientific">Marivirga lumbricoides</name>
    <dbReference type="NCBI Taxonomy" id="1046115"/>
    <lineage>
        <taxon>Bacteria</taxon>
        <taxon>Pseudomonadati</taxon>
        <taxon>Bacteroidota</taxon>
        <taxon>Cytophagia</taxon>
        <taxon>Cytophagales</taxon>
        <taxon>Marivirgaceae</taxon>
        <taxon>Marivirga</taxon>
    </lineage>
</organism>
<dbReference type="Gene3D" id="3.10.450.50">
    <property type="match status" value="1"/>
</dbReference>
<reference evidence="2" key="1">
    <citation type="journal article" date="2019" name="Int. J. Syst. Evol. Microbiol.">
        <title>The Global Catalogue of Microorganisms (GCM) 10K type strain sequencing project: providing services to taxonomists for standard genome sequencing and annotation.</title>
        <authorList>
            <consortium name="The Broad Institute Genomics Platform"/>
            <consortium name="The Broad Institute Genome Sequencing Center for Infectious Disease"/>
            <person name="Wu L."/>
            <person name="Ma J."/>
        </authorList>
    </citation>
    <scope>NUCLEOTIDE SEQUENCE [LARGE SCALE GENOMIC DNA]</scope>
    <source>
        <strain evidence="2">CGMCC 1.10832</strain>
    </source>
</reference>
<accession>A0ABQ1LQA9</accession>